<dbReference type="GeneID" id="39978824"/>
<gene>
    <name evidence="2" type="ORF">cubi_02033</name>
</gene>
<proteinExistence type="predicted"/>
<feature type="compositionally biased region" description="Polar residues" evidence="1">
    <location>
        <begin position="26"/>
        <end position="39"/>
    </location>
</feature>
<dbReference type="AlphaFoldDB" id="A0A1J4MMU7"/>
<evidence type="ECO:0000313" key="3">
    <source>
        <dbReference type="Proteomes" id="UP000186176"/>
    </source>
</evidence>
<feature type="compositionally biased region" description="Polar residues" evidence="1">
    <location>
        <begin position="1"/>
        <end position="11"/>
    </location>
</feature>
<name>A0A1J4MMU7_9CRYT</name>
<dbReference type="RefSeq" id="XP_028876519.1">
    <property type="nucleotide sequence ID" value="XM_029019045.1"/>
</dbReference>
<dbReference type="EMBL" id="LRBP01000001">
    <property type="protein sequence ID" value="OII75512.1"/>
    <property type="molecule type" value="Genomic_DNA"/>
</dbReference>
<dbReference type="Proteomes" id="UP000186176">
    <property type="component" value="Unassembled WGS sequence"/>
</dbReference>
<feature type="region of interest" description="Disordered" evidence="1">
    <location>
        <begin position="1"/>
        <end position="41"/>
    </location>
</feature>
<sequence>MVTLGFYTSHTQSRRRRKERSRPGRTCTQGTPQSVPQTRVRTKEASVSLALLLNDTLVLLEGWGLTREGQRVCCTSR</sequence>
<evidence type="ECO:0000313" key="2">
    <source>
        <dbReference type="EMBL" id="OII75512.1"/>
    </source>
</evidence>
<accession>A0A1J4MMU7</accession>
<protein>
    <submittedName>
        <fullName evidence="2">Uncharacterized protein</fullName>
    </submittedName>
</protein>
<organism evidence="2 3">
    <name type="scientific">Cryptosporidium ubiquitum</name>
    <dbReference type="NCBI Taxonomy" id="857276"/>
    <lineage>
        <taxon>Eukaryota</taxon>
        <taxon>Sar</taxon>
        <taxon>Alveolata</taxon>
        <taxon>Apicomplexa</taxon>
        <taxon>Conoidasida</taxon>
        <taxon>Coccidia</taxon>
        <taxon>Eucoccidiorida</taxon>
        <taxon>Eimeriorina</taxon>
        <taxon>Cryptosporidiidae</taxon>
        <taxon>Cryptosporidium</taxon>
    </lineage>
</organism>
<keyword evidence="3" id="KW-1185">Reference proteome</keyword>
<reference evidence="2 3" key="1">
    <citation type="submission" date="2016-10" db="EMBL/GenBank/DDBJ databases">
        <title>Reductive evolution of mitochondrial metabolism and differential evolution of invasion-related proteins in Cryptosporidium.</title>
        <authorList>
            <person name="Liu S."/>
            <person name="Roellig D.M."/>
            <person name="Guo Y."/>
            <person name="Li N."/>
            <person name="Frace M.A."/>
            <person name="Tang K."/>
            <person name="Zhang L."/>
            <person name="Feng Y."/>
            <person name="Xiao L."/>
        </authorList>
    </citation>
    <scope>NUCLEOTIDE SEQUENCE [LARGE SCALE GENOMIC DNA]</scope>
    <source>
        <strain evidence="2">39726</strain>
    </source>
</reference>
<evidence type="ECO:0000256" key="1">
    <source>
        <dbReference type="SAM" id="MobiDB-lite"/>
    </source>
</evidence>
<dbReference type="VEuPathDB" id="CryptoDB:cubi_02033"/>
<comment type="caution">
    <text evidence="2">The sequence shown here is derived from an EMBL/GenBank/DDBJ whole genome shotgun (WGS) entry which is preliminary data.</text>
</comment>